<proteinExistence type="predicted"/>
<sequence length="92" mass="10496">MLGSHTLEGSVPCKKVPALLLATPTNHDSGLSLPVSVNELQKKLEEEVDRRREKWEEEQGRHITREEALVTSTKQKLIQEEGECEFDCECNY</sequence>
<dbReference type="EMBL" id="VSRR010062544">
    <property type="protein sequence ID" value="MPC83450.1"/>
    <property type="molecule type" value="Genomic_DNA"/>
</dbReference>
<dbReference type="Proteomes" id="UP000324222">
    <property type="component" value="Unassembled WGS sequence"/>
</dbReference>
<accession>A0A5B7IG93</accession>
<keyword evidence="2" id="KW-1185">Reference proteome</keyword>
<reference evidence="1 2" key="1">
    <citation type="submission" date="2019-05" db="EMBL/GenBank/DDBJ databases">
        <title>Another draft genome of Portunus trituberculatus and its Hox gene families provides insights of decapod evolution.</title>
        <authorList>
            <person name="Jeong J.-H."/>
            <person name="Song I."/>
            <person name="Kim S."/>
            <person name="Choi T."/>
            <person name="Kim D."/>
            <person name="Ryu S."/>
            <person name="Kim W."/>
        </authorList>
    </citation>
    <scope>NUCLEOTIDE SEQUENCE [LARGE SCALE GENOMIC DNA]</scope>
    <source>
        <tissue evidence="1">Muscle</tissue>
    </source>
</reference>
<gene>
    <name evidence="1" type="ORF">E2C01_078161</name>
</gene>
<evidence type="ECO:0000313" key="1">
    <source>
        <dbReference type="EMBL" id="MPC83450.1"/>
    </source>
</evidence>
<comment type="caution">
    <text evidence="1">The sequence shown here is derived from an EMBL/GenBank/DDBJ whole genome shotgun (WGS) entry which is preliminary data.</text>
</comment>
<name>A0A5B7IG93_PORTR</name>
<protein>
    <submittedName>
        <fullName evidence="1">Uncharacterized protein</fullName>
    </submittedName>
</protein>
<evidence type="ECO:0000313" key="2">
    <source>
        <dbReference type="Proteomes" id="UP000324222"/>
    </source>
</evidence>
<dbReference type="OrthoDB" id="257992at2759"/>
<dbReference type="AlphaFoldDB" id="A0A5B7IG93"/>
<organism evidence="1 2">
    <name type="scientific">Portunus trituberculatus</name>
    <name type="common">Swimming crab</name>
    <name type="synonym">Neptunus trituberculatus</name>
    <dbReference type="NCBI Taxonomy" id="210409"/>
    <lineage>
        <taxon>Eukaryota</taxon>
        <taxon>Metazoa</taxon>
        <taxon>Ecdysozoa</taxon>
        <taxon>Arthropoda</taxon>
        <taxon>Crustacea</taxon>
        <taxon>Multicrustacea</taxon>
        <taxon>Malacostraca</taxon>
        <taxon>Eumalacostraca</taxon>
        <taxon>Eucarida</taxon>
        <taxon>Decapoda</taxon>
        <taxon>Pleocyemata</taxon>
        <taxon>Brachyura</taxon>
        <taxon>Eubrachyura</taxon>
        <taxon>Portunoidea</taxon>
        <taxon>Portunidae</taxon>
        <taxon>Portuninae</taxon>
        <taxon>Portunus</taxon>
    </lineage>
</organism>